<keyword evidence="6" id="KW-1185">Reference proteome</keyword>
<dbReference type="RefSeq" id="WP_066625975.1">
    <property type="nucleotide sequence ID" value="NZ_FQXL01000059.1"/>
</dbReference>
<evidence type="ECO:0000313" key="6">
    <source>
        <dbReference type="Proteomes" id="UP000076603"/>
    </source>
</evidence>
<keyword evidence="2 3" id="KW-0238">DNA-binding</keyword>
<reference evidence="5 6" key="1">
    <citation type="submission" date="2016-04" db="EMBL/GenBank/DDBJ databases">
        <title>Genome sequence of Clostridium magnum DSM 2767.</title>
        <authorList>
            <person name="Poehlein A."/>
            <person name="Uhlig R."/>
            <person name="Fischer R."/>
            <person name="Bahl H."/>
            <person name="Daniel R."/>
        </authorList>
    </citation>
    <scope>NUCLEOTIDE SEQUENCE [LARGE SCALE GENOMIC DNA]</scope>
    <source>
        <strain evidence="5 6">DSM 2767</strain>
    </source>
</reference>
<dbReference type="OrthoDB" id="184666at2"/>
<comment type="similarity">
    <text evidence="1">Belongs to the 'phage' integrase family.</text>
</comment>
<dbReference type="PATRIC" id="fig|1121326.3.peg.3888"/>
<feature type="domain" description="Core-binding (CB)" evidence="4">
    <location>
        <begin position="1"/>
        <end position="83"/>
    </location>
</feature>
<sequence length="101" mass="12317">MIEEFKKYLLYKEHKSSSTIKTYSRCIEQFIDWYHSSKNKDIFKLDRETINGYKEYLMLVEKMNAQTISVRLCALAMFNKFFYNKNAPKNYILRKKYESIN</sequence>
<dbReference type="Gene3D" id="1.10.150.130">
    <property type="match status" value="1"/>
</dbReference>
<dbReference type="SUPFAM" id="SSF47823">
    <property type="entry name" value="lambda integrase-like, N-terminal domain"/>
    <property type="match status" value="1"/>
</dbReference>
<dbReference type="GO" id="GO:0015074">
    <property type="term" value="P:DNA integration"/>
    <property type="evidence" value="ECO:0007669"/>
    <property type="project" value="InterPro"/>
</dbReference>
<evidence type="ECO:0000256" key="3">
    <source>
        <dbReference type="PROSITE-ProRule" id="PRU01248"/>
    </source>
</evidence>
<protein>
    <submittedName>
        <fullName evidence="5">Tyrosine recombinase XerC</fullName>
    </submittedName>
</protein>
<gene>
    <name evidence="5" type="primary">xerC_9</name>
    <name evidence="5" type="ORF">CLMAG_38430</name>
</gene>
<dbReference type="AlphaFoldDB" id="A0A161YK96"/>
<dbReference type="EMBL" id="LWAE01000004">
    <property type="protein sequence ID" value="KZL90932.1"/>
    <property type="molecule type" value="Genomic_DNA"/>
</dbReference>
<evidence type="ECO:0000259" key="4">
    <source>
        <dbReference type="PROSITE" id="PS51900"/>
    </source>
</evidence>
<comment type="caution">
    <text evidence="5">The sequence shown here is derived from an EMBL/GenBank/DDBJ whole genome shotgun (WGS) entry which is preliminary data.</text>
</comment>
<evidence type="ECO:0000256" key="1">
    <source>
        <dbReference type="ARBA" id="ARBA00008857"/>
    </source>
</evidence>
<evidence type="ECO:0000256" key="2">
    <source>
        <dbReference type="ARBA" id="ARBA00023125"/>
    </source>
</evidence>
<dbReference type="InterPro" id="IPR004107">
    <property type="entry name" value="Integrase_SAM-like_N"/>
</dbReference>
<dbReference type="InterPro" id="IPR010998">
    <property type="entry name" value="Integrase_recombinase_N"/>
</dbReference>
<dbReference type="GO" id="GO:0003677">
    <property type="term" value="F:DNA binding"/>
    <property type="evidence" value="ECO:0007669"/>
    <property type="project" value="UniProtKB-UniRule"/>
</dbReference>
<dbReference type="Proteomes" id="UP000076603">
    <property type="component" value="Unassembled WGS sequence"/>
</dbReference>
<evidence type="ECO:0000313" key="5">
    <source>
        <dbReference type="EMBL" id="KZL90932.1"/>
    </source>
</evidence>
<accession>A0A161YK96</accession>
<dbReference type="InterPro" id="IPR044068">
    <property type="entry name" value="CB"/>
</dbReference>
<dbReference type="Pfam" id="PF13495">
    <property type="entry name" value="Phage_int_SAM_4"/>
    <property type="match status" value="1"/>
</dbReference>
<name>A0A161YK96_9CLOT</name>
<organism evidence="5 6">
    <name type="scientific">Clostridium magnum DSM 2767</name>
    <dbReference type="NCBI Taxonomy" id="1121326"/>
    <lineage>
        <taxon>Bacteria</taxon>
        <taxon>Bacillati</taxon>
        <taxon>Bacillota</taxon>
        <taxon>Clostridia</taxon>
        <taxon>Eubacteriales</taxon>
        <taxon>Clostridiaceae</taxon>
        <taxon>Clostridium</taxon>
    </lineage>
</organism>
<dbReference type="PROSITE" id="PS51900">
    <property type="entry name" value="CB"/>
    <property type="match status" value="1"/>
</dbReference>
<proteinExistence type="inferred from homology"/>